<dbReference type="EMBL" id="LT629758">
    <property type="protein sequence ID" value="SDT36770.1"/>
    <property type="molecule type" value="Genomic_DNA"/>
</dbReference>
<proteinExistence type="inferred from homology"/>
<dbReference type="PROSITE" id="PS50893">
    <property type="entry name" value="ABC_TRANSPORTER_2"/>
    <property type="match status" value="1"/>
</dbReference>
<dbReference type="InterPro" id="IPR027417">
    <property type="entry name" value="P-loop_NTPase"/>
</dbReference>
<dbReference type="PROSITE" id="PS00211">
    <property type="entry name" value="ABC_TRANSPORTER_1"/>
    <property type="match status" value="1"/>
</dbReference>
<dbReference type="SUPFAM" id="SSF52540">
    <property type="entry name" value="P-loop containing nucleoside triphosphate hydrolases"/>
    <property type="match status" value="1"/>
</dbReference>
<protein>
    <submittedName>
        <fullName evidence="9">Peptide/nickel transport system ATP-binding protein</fullName>
    </submittedName>
</protein>
<dbReference type="GO" id="GO:0005524">
    <property type="term" value="F:ATP binding"/>
    <property type="evidence" value="ECO:0007669"/>
    <property type="project" value="UniProtKB-KW"/>
</dbReference>
<dbReference type="PANTHER" id="PTHR43297:SF2">
    <property type="entry name" value="DIPEPTIDE TRANSPORT ATP-BINDING PROTEIN DPPD"/>
    <property type="match status" value="1"/>
</dbReference>
<dbReference type="Pfam" id="PF08352">
    <property type="entry name" value="oligo_HPY"/>
    <property type="match status" value="1"/>
</dbReference>
<dbReference type="GO" id="GO:0005886">
    <property type="term" value="C:plasma membrane"/>
    <property type="evidence" value="ECO:0007669"/>
    <property type="project" value="UniProtKB-SubCell"/>
</dbReference>
<dbReference type="NCBIfam" id="TIGR01727">
    <property type="entry name" value="oligo_HPY"/>
    <property type="match status" value="1"/>
</dbReference>
<dbReference type="Gene3D" id="3.40.50.300">
    <property type="entry name" value="P-loop containing nucleotide triphosphate hydrolases"/>
    <property type="match status" value="1"/>
</dbReference>
<organism evidence="9 10">
    <name type="scientific">Actinoplanes derwentensis</name>
    <dbReference type="NCBI Taxonomy" id="113562"/>
    <lineage>
        <taxon>Bacteria</taxon>
        <taxon>Bacillati</taxon>
        <taxon>Actinomycetota</taxon>
        <taxon>Actinomycetes</taxon>
        <taxon>Micromonosporales</taxon>
        <taxon>Micromonosporaceae</taxon>
        <taxon>Actinoplanes</taxon>
    </lineage>
</organism>
<evidence type="ECO:0000256" key="4">
    <source>
        <dbReference type="ARBA" id="ARBA00022475"/>
    </source>
</evidence>
<evidence type="ECO:0000256" key="3">
    <source>
        <dbReference type="ARBA" id="ARBA00022448"/>
    </source>
</evidence>
<dbReference type="CDD" id="cd03257">
    <property type="entry name" value="ABC_NikE_OppD_transporters"/>
    <property type="match status" value="1"/>
</dbReference>
<evidence type="ECO:0000313" key="9">
    <source>
        <dbReference type="EMBL" id="SDT36770.1"/>
    </source>
</evidence>
<dbReference type="STRING" id="113562.SAMN04489716_3478"/>
<name>A0A1H1ZSZ0_9ACTN</name>
<sequence>MTPASAVAAVPAGTTAAAGETLTFTDVRVSVPTANGPLQILGGVTFDVPAGAVVALAGESGSGKSTAMLSVLRLLPWGAEVTGSIRYGEREVTALTARQLREFRARHARVIFQDPWSSLHPMHTLGQQLIESARSADPALSKRDARRLAVETLARVGLPDPDARMAAHPHQLSGGQLQRVMIAMALVARPTLLLCDEPTTALDVTTQAQILELLRELNRDMGLTVIIATHDLEVIADFADHLVVMYAGRVAEQGPVARMLAAPRHPYTWALLGAAPARQRGTRLLPIEGRPPRLDELPPGCAFAPRCVFAEAQCTETDPQPLLVDPATGHRTACVRVQQQEGRTA</sequence>
<dbReference type="InterPro" id="IPR050388">
    <property type="entry name" value="ABC_Ni/Peptide_Import"/>
</dbReference>
<comment type="similarity">
    <text evidence="2">Belongs to the ABC transporter superfamily.</text>
</comment>
<keyword evidence="10" id="KW-1185">Reference proteome</keyword>
<dbReference type="RefSeq" id="WP_092545595.1">
    <property type="nucleotide sequence ID" value="NZ_BOMJ01000010.1"/>
</dbReference>
<dbReference type="FunFam" id="3.40.50.300:FF:000016">
    <property type="entry name" value="Oligopeptide ABC transporter ATP-binding component"/>
    <property type="match status" value="1"/>
</dbReference>
<dbReference type="GO" id="GO:0016887">
    <property type="term" value="F:ATP hydrolysis activity"/>
    <property type="evidence" value="ECO:0007669"/>
    <property type="project" value="InterPro"/>
</dbReference>
<dbReference type="GO" id="GO:0015833">
    <property type="term" value="P:peptide transport"/>
    <property type="evidence" value="ECO:0007669"/>
    <property type="project" value="InterPro"/>
</dbReference>
<dbReference type="OrthoDB" id="5357528at2"/>
<evidence type="ECO:0000313" key="10">
    <source>
        <dbReference type="Proteomes" id="UP000198688"/>
    </source>
</evidence>
<evidence type="ECO:0000256" key="5">
    <source>
        <dbReference type="ARBA" id="ARBA00022741"/>
    </source>
</evidence>
<feature type="domain" description="ABC transporter" evidence="8">
    <location>
        <begin position="22"/>
        <end position="272"/>
    </location>
</feature>
<dbReference type="InterPro" id="IPR017871">
    <property type="entry name" value="ABC_transporter-like_CS"/>
</dbReference>
<evidence type="ECO:0000256" key="7">
    <source>
        <dbReference type="ARBA" id="ARBA00023136"/>
    </source>
</evidence>
<keyword evidence="5" id="KW-0547">Nucleotide-binding</keyword>
<dbReference type="Proteomes" id="UP000198688">
    <property type="component" value="Chromosome I"/>
</dbReference>
<evidence type="ECO:0000259" key="8">
    <source>
        <dbReference type="PROSITE" id="PS50893"/>
    </source>
</evidence>
<gene>
    <name evidence="9" type="ORF">SAMN04489716_3478</name>
</gene>
<dbReference type="InterPro" id="IPR003593">
    <property type="entry name" value="AAA+_ATPase"/>
</dbReference>
<evidence type="ECO:0000256" key="2">
    <source>
        <dbReference type="ARBA" id="ARBA00005417"/>
    </source>
</evidence>
<dbReference type="InterPro" id="IPR013563">
    <property type="entry name" value="Oligopep_ABC_C"/>
</dbReference>
<dbReference type="AlphaFoldDB" id="A0A1H1ZSZ0"/>
<keyword evidence="4" id="KW-1003">Cell membrane</keyword>
<evidence type="ECO:0000256" key="1">
    <source>
        <dbReference type="ARBA" id="ARBA00004202"/>
    </source>
</evidence>
<comment type="subcellular location">
    <subcellularLocation>
        <location evidence="1">Cell membrane</location>
        <topology evidence="1">Peripheral membrane protein</topology>
    </subcellularLocation>
</comment>
<keyword evidence="7" id="KW-0472">Membrane</keyword>
<keyword evidence="6 9" id="KW-0067">ATP-binding</keyword>
<dbReference type="SMART" id="SM00382">
    <property type="entry name" value="AAA"/>
    <property type="match status" value="1"/>
</dbReference>
<keyword evidence="3" id="KW-0813">Transport</keyword>
<evidence type="ECO:0000256" key="6">
    <source>
        <dbReference type="ARBA" id="ARBA00022840"/>
    </source>
</evidence>
<dbReference type="PANTHER" id="PTHR43297">
    <property type="entry name" value="OLIGOPEPTIDE TRANSPORT ATP-BINDING PROTEIN APPD"/>
    <property type="match status" value="1"/>
</dbReference>
<reference evidence="9 10" key="1">
    <citation type="submission" date="2016-10" db="EMBL/GenBank/DDBJ databases">
        <authorList>
            <person name="de Groot N.N."/>
        </authorList>
    </citation>
    <scope>NUCLEOTIDE SEQUENCE [LARGE SCALE GENOMIC DNA]</scope>
    <source>
        <strain evidence="9 10">DSM 43941</strain>
    </source>
</reference>
<accession>A0A1H1ZSZ0</accession>
<dbReference type="Pfam" id="PF00005">
    <property type="entry name" value="ABC_tran"/>
    <property type="match status" value="1"/>
</dbReference>
<dbReference type="InterPro" id="IPR003439">
    <property type="entry name" value="ABC_transporter-like_ATP-bd"/>
</dbReference>